<sequence length="175" mass="19921">MKAFIAEARIIVAPCNVSVVGRRQLKVVSQEGASFQLEYRGSPKRLMELLSQAAAQQCCIKFLVYLTVPKNGIAKNRSVASYAEITHDTSSFFVVQGKYAKYEHDHQTVRLGIYPENKRLQPFTVFIRMPQDLASQMKRRKNYRFTGPLGTGRVLSVESMQQITPLEKENHERAI</sequence>
<comment type="caution">
    <text evidence="1">The sequence shown here is derived from an EMBL/GenBank/DDBJ whole genome shotgun (WGS) entry which is preliminary data.</text>
</comment>
<protein>
    <recommendedName>
        <fullName evidence="3">CpcD-like domain-containing protein</fullName>
    </recommendedName>
</protein>
<gene>
    <name evidence="1" type="ORF">GCM10008938_37540</name>
</gene>
<keyword evidence="2" id="KW-1185">Reference proteome</keyword>
<evidence type="ECO:0000313" key="2">
    <source>
        <dbReference type="Proteomes" id="UP000632222"/>
    </source>
</evidence>
<proteinExistence type="predicted"/>
<accession>A0ABQ2D6M5</accession>
<evidence type="ECO:0008006" key="3">
    <source>
        <dbReference type="Google" id="ProtNLM"/>
    </source>
</evidence>
<dbReference type="Proteomes" id="UP000632222">
    <property type="component" value="Unassembled WGS sequence"/>
</dbReference>
<reference evidence="2" key="1">
    <citation type="journal article" date="2019" name="Int. J. Syst. Evol. Microbiol.">
        <title>The Global Catalogue of Microorganisms (GCM) 10K type strain sequencing project: providing services to taxonomists for standard genome sequencing and annotation.</title>
        <authorList>
            <consortium name="The Broad Institute Genomics Platform"/>
            <consortium name="The Broad Institute Genome Sequencing Center for Infectious Disease"/>
            <person name="Wu L."/>
            <person name="Ma J."/>
        </authorList>
    </citation>
    <scope>NUCLEOTIDE SEQUENCE [LARGE SCALE GENOMIC DNA]</scope>
    <source>
        <strain evidence="2">JCM 14370</strain>
    </source>
</reference>
<organism evidence="1 2">
    <name type="scientific">Deinococcus roseus</name>
    <dbReference type="NCBI Taxonomy" id="392414"/>
    <lineage>
        <taxon>Bacteria</taxon>
        <taxon>Thermotogati</taxon>
        <taxon>Deinococcota</taxon>
        <taxon>Deinococci</taxon>
        <taxon>Deinococcales</taxon>
        <taxon>Deinococcaceae</taxon>
        <taxon>Deinococcus</taxon>
    </lineage>
</organism>
<dbReference type="EMBL" id="BMOD01000018">
    <property type="protein sequence ID" value="GGJ48015.1"/>
    <property type="molecule type" value="Genomic_DNA"/>
</dbReference>
<name>A0ABQ2D6M5_9DEIO</name>
<evidence type="ECO:0000313" key="1">
    <source>
        <dbReference type="EMBL" id="GGJ48015.1"/>
    </source>
</evidence>